<keyword evidence="2" id="KW-1185">Reference proteome</keyword>
<organism evidence="1 2">
    <name type="scientific">Opisthorchis felineus</name>
    <dbReference type="NCBI Taxonomy" id="147828"/>
    <lineage>
        <taxon>Eukaryota</taxon>
        <taxon>Metazoa</taxon>
        <taxon>Spiralia</taxon>
        <taxon>Lophotrochozoa</taxon>
        <taxon>Platyhelminthes</taxon>
        <taxon>Trematoda</taxon>
        <taxon>Digenea</taxon>
        <taxon>Opisthorchiida</taxon>
        <taxon>Opisthorchiata</taxon>
        <taxon>Opisthorchiidae</taxon>
        <taxon>Opisthorchis</taxon>
    </lineage>
</organism>
<dbReference type="EMBL" id="SJOL01004338">
    <property type="protein sequence ID" value="TGZ71774.1"/>
    <property type="molecule type" value="Genomic_DNA"/>
</dbReference>
<dbReference type="Proteomes" id="UP000308267">
    <property type="component" value="Unassembled WGS sequence"/>
</dbReference>
<reference evidence="1 2" key="1">
    <citation type="journal article" date="2019" name="BMC Genomics">
        <title>New insights from Opisthorchis felineus genome: update on genomics of the epidemiologically important liver flukes.</title>
        <authorList>
            <person name="Ershov N.I."/>
            <person name="Mordvinov V.A."/>
            <person name="Prokhortchouk E.B."/>
            <person name="Pakharukova M.Y."/>
            <person name="Gunbin K.V."/>
            <person name="Ustyantsev K."/>
            <person name="Genaev M.A."/>
            <person name="Blinov A.G."/>
            <person name="Mazur A."/>
            <person name="Boulygina E."/>
            <person name="Tsygankova S."/>
            <person name="Khrameeva E."/>
            <person name="Chekanov N."/>
            <person name="Fan G."/>
            <person name="Xiao A."/>
            <person name="Zhang H."/>
            <person name="Xu X."/>
            <person name="Yang H."/>
            <person name="Solovyev V."/>
            <person name="Lee S.M."/>
            <person name="Liu X."/>
            <person name="Afonnikov D.A."/>
            <person name="Skryabin K.G."/>
        </authorList>
    </citation>
    <scope>NUCLEOTIDE SEQUENCE [LARGE SCALE GENOMIC DNA]</scope>
    <source>
        <strain evidence="1">AK-0245</strain>
        <tissue evidence="1">Whole organism</tissue>
    </source>
</reference>
<protein>
    <submittedName>
        <fullName evidence="1">Uncharacterized protein</fullName>
    </submittedName>
</protein>
<proteinExistence type="predicted"/>
<sequence>MKIIFFHDQIRMFVRRVDNVICVVYVLCAPEMPVLNPTSIFEKTSLCFINFYSNRTYISQQVDFSISSYGKRLRKRLRLLVMISAINFADEDYSSFTNSDYSRMVIHDMLYIP</sequence>
<dbReference type="AlphaFoldDB" id="A0A4V3SGC1"/>
<comment type="caution">
    <text evidence="1">The sequence shown here is derived from an EMBL/GenBank/DDBJ whole genome shotgun (WGS) entry which is preliminary data.</text>
</comment>
<evidence type="ECO:0000313" key="2">
    <source>
        <dbReference type="Proteomes" id="UP000308267"/>
    </source>
</evidence>
<gene>
    <name evidence="1" type="ORF">CRM22_002475</name>
</gene>
<evidence type="ECO:0000313" key="1">
    <source>
        <dbReference type="EMBL" id="TGZ71774.1"/>
    </source>
</evidence>
<name>A0A4V3SGC1_OPIFE</name>
<accession>A0A4V3SGC1</accession>